<dbReference type="EMBL" id="CM007893">
    <property type="protein sequence ID" value="OTG27362.1"/>
    <property type="molecule type" value="Genomic_DNA"/>
</dbReference>
<gene>
    <name evidence="2" type="ORF">HannXRQ_Chr04g0099191</name>
    <name evidence="1" type="ORF">HanXRQr2_Chr02g0059361</name>
</gene>
<proteinExistence type="predicted"/>
<dbReference type="Gramene" id="mRNA:HanXRQr2_Chr02g0059361">
    <property type="protein sequence ID" value="mRNA:HanXRQr2_Chr02g0059361"/>
    <property type="gene ID" value="HanXRQr2_Chr02g0059361"/>
</dbReference>
<dbReference type="EMBL" id="MNCJ02000317">
    <property type="protein sequence ID" value="KAF5817975.1"/>
    <property type="molecule type" value="Genomic_DNA"/>
</dbReference>
<name>A0A251UXA4_HELAN</name>
<keyword evidence="3" id="KW-1185">Reference proteome</keyword>
<reference evidence="1" key="3">
    <citation type="submission" date="2020-06" db="EMBL/GenBank/DDBJ databases">
        <title>Helianthus annuus Genome sequencing and assembly Release 2.</title>
        <authorList>
            <person name="Gouzy J."/>
            <person name="Langlade N."/>
            <person name="Munos S."/>
        </authorList>
    </citation>
    <scope>NUCLEOTIDE SEQUENCE</scope>
    <source>
        <tissue evidence="1">Leaves</tissue>
    </source>
</reference>
<dbReference type="AlphaFoldDB" id="A0A251UXA4"/>
<dbReference type="InParanoid" id="A0A251UXA4"/>
<sequence length="107" mass="12115">MKGYTHLSFRKMDDAACVSSNRRKSHRCSLSFDKAISGPYFCMREATIYLPHVGACYLSKKGLKVGDSLLFVRCGRRCHIESLGALAMVPWISFQEVCCSPQRKRYG</sequence>
<reference evidence="1 3" key="1">
    <citation type="journal article" date="2017" name="Nature">
        <title>The sunflower genome provides insights into oil metabolism, flowering and Asterid evolution.</title>
        <authorList>
            <person name="Badouin H."/>
            <person name="Gouzy J."/>
            <person name="Grassa C.J."/>
            <person name="Murat F."/>
            <person name="Staton S.E."/>
            <person name="Cottret L."/>
            <person name="Lelandais-Briere C."/>
            <person name="Owens G.L."/>
            <person name="Carrere S."/>
            <person name="Mayjonade B."/>
            <person name="Legrand L."/>
            <person name="Gill N."/>
            <person name="Kane N.C."/>
            <person name="Bowers J.E."/>
            <person name="Hubner S."/>
            <person name="Bellec A."/>
            <person name="Berard A."/>
            <person name="Berges H."/>
            <person name="Blanchet N."/>
            <person name="Boniface M.C."/>
            <person name="Brunel D."/>
            <person name="Catrice O."/>
            <person name="Chaidir N."/>
            <person name="Claudel C."/>
            <person name="Donnadieu C."/>
            <person name="Faraut T."/>
            <person name="Fievet G."/>
            <person name="Helmstetter N."/>
            <person name="King M."/>
            <person name="Knapp S.J."/>
            <person name="Lai Z."/>
            <person name="Le Paslier M.C."/>
            <person name="Lippi Y."/>
            <person name="Lorenzon L."/>
            <person name="Mandel J.R."/>
            <person name="Marage G."/>
            <person name="Marchand G."/>
            <person name="Marquand E."/>
            <person name="Bret-Mestries E."/>
            <person name="Morien E."/>
            <person name="Nambeesan S."/>
            <person name="Nguyen T."/>
            <person name="Pegot-Espagnet P."/>
            <person name="Pouilly N."/>
            <person name="Raftis F."/>
            <person name="Sallet E."/>
            <person name="Schiex T."/>
            <person name="Thomas J."/>
            <person name="Vandecasteele C."/>
            <person name="Vares D."/>
            <person name="Vear F."/>
            <person name="Vautrin S."/>
            <person name="Crespi M."/>
            <person name="Mangin B."/>
            <person name="Burke J.M."/>
            <person name="Salse J."/>
            <person name="Munos S."/>
            <person name="Vincourt P."/>
            <person name="Rieseberg L.H."/>
            <person name="Langlade N.B."/>
        </authorList>
    </citation>
    <scope>NUCLEOTIDE SEQUENCE [LARGE SCALE GENOMIC DNA]</scope>
    <source>
        <strain evidence="3">cv. SF193</strain>
        <tissue evidence="1">Leaves</tissue>
    </source>
</reference>
<reference evidence="2" key="2">
    <citation type="submission" date="2017-02" db="EMBL/GenBank/DDBJ databases">
        <title>Sunflower complete genome.</title>
        <authorList>
            <person name="Langlade N."/>
            <person name="Munos S."/>
        </authorList>
    </citation>
    <scope>NUCLEOTIDE SEQUENCE [LARGE SCALE GENOMIC DNA]</scope>
    <source>
        <tissue evidence="2">Leaves</tissue>
    </source>
</reference>
<protein>
    <submittedName>
        <fullName evidence="2">Uncharacterized protein</fullName>
    </submittedName>
</protein>
<evidence type="ECO:0000313" key="2">
    <source>
        <dbReference type="EMBL" id="OTG27362.1"/>
    </source>
</evidence>
<evidence type="ECO:0000313" key="1">
    <source>
        <dbReference type="EMBL" id="KAF5817975.1"/>
    </source>
</evidence>
<organism evidence="2 3">
    <name type="scientific">Helianthus annuus</name>
    <name type="common">Common sunflower</name>
    <dbReference type="NCBI Taxonomy" id="4232"/>
    <lineage>
        <taxon>Eukaryota</taxon>
        <taxon>Viridiplantae</taxon>
        <taxon>Streptophyta</taxon>
        <taxon>Embryophyta</taxon>
        <taxon>Tracheophyta</taxon>
        <taxon>Spermatophyta</taxon>
        <taxon>Magnoliopsida</taxon>
        <taxon>eudicotyledons</taxon>
        <taxon>Gunneridae</taxon>
        <taxon>Pentapetalae</taxon>
        <taxon>asterids</taxon>
        <taxon>campanulids</taxon>
        <taxon>Asterales</taxon>
        <taxon>Asteraceae</taxon>
        <taxon>Asteroideae</taxon>
        <taxon>Heliantheae alliance</taxon>
        <taxon>Heliantheae</taxon>
        <taxon>Helianthus</taxon>
    </lineage>
</organism>
<evidence type="ECO:0000313" key="3">
    <source>
        <dbReference type="Proteomes" id="UP000215914"/>
    </source>
</evidence>
<accession>A0A251UXA4</accession>
<dbReference type="Proteomes" id="UP000215914">
    <property type="component" value="Chromosome 4"/>
</dbReference>